<gene>
    <name evidence="1" type="ORF">SAMN05421835_10356</name>
</gene>
<organism evidence="1 2">
    <name type="scientific">Amycolatopsis sacchari</name>
    <dbReference type="NCBI Taxonomy" id="115433"/>
    <lineage>
        <taxon>Bacteria</taxon>
        <taxon>Bacillati</taxon>
        <taxon>Actinomycetota</taxon>
        <taxon>Actinomycetes</taxon>
        <taxon>Pseudonocardiales</taxon>
        <taxon>Pseudonocardiaceae</taxon>
        <taxon>Amycolatopsis</taxon>
    </lineage>
</organism>
<dbReference type="Pfam" id="PF16157">
    <property type="entry name" value="DUF4865"/>
    <property type="match status" value="1"/>
</dbReference>
<protein>
    <recommendedName>
        <fullName evidence="3">DUF4865 domain-containing protein</fullName>
    </recommendedName>
</protein>
<evidence type="ECO:0000313" key="1">
    <source>
        <dbReference type="EMBL" id="SFJ09425.1"/>
    </source>
</evidence>
<accession>A0A1I3NJU7</accession>
<reference evidence="1 2" key="1">
    <citation type="submission" date="2016-10" db="EMBL/GenBank/DDBJ databases">
        <authorList>
            <person name="de Groot N.N."/>
        </authorList>
    </citation>
    <scope>NUCLEOTIDE SEQUENCE [LARGE SCALE GENOMIC DNA]</scope>
    <source>
        <strain evidence="1 2">DSM 44468</strain>
    </source>
</reference>
<name>A0A1I3NJU7_9PSEU</name>
<sequence length="179" mass="19982">MQYELPLPADYDMAIIRRRVATRGFRTDDFAGLGLKAYLIRERAAGSPVNQYAPFYLWHDIGAMSRFLVGGGGFQGIVDDFGRPPVRHWTGIAFERGPGDAARTATRDVTAMPEDLDAAIADLRELTAHDHVHSAALAFDPAHWQLVRFVLWADEAPGRYEVLHLSTPSLTELPTGRHW</sequence>
<dbReference type="InterPro" id="IPR032349">
    <property type="entry name" value="DUF4865"/>
</dbReference>
<dbReference type="AlphaFoldDB" id="A0A1I3NJU7"/>
<dbReference type="Proteomes" id="UP000199025">
    <property type="component" value="Unassembled WGS sequence"/>
</dbReference>
<proteinExistence type="predicted"/>
<keyword evidence="2" id="KW-1185">Reference proteome</keyword>
<evidence type="ECO:0008006" key="3">
    <source>
        <dbReference type="Google" id="ProtNLM"/>
    </source>
</evidence>
<dbReference type="STRING" id="115433.SAMN05421835_10356"/>
<evidence type="ECO:0000313" key="2">
    <source>
        <dbReference type="Proteomes" id="UP000199025"/>
    </source>
</evidence>
<dbReference type="EMBL" id="FORP01000003">
    <property type="protein sequence ID" value="SFJ09425.1"/>
    <property type="molecule type" value="Genomic_DNA"/>
</dbReference>